<dbReference type="RefSeq" id="WP_142898413.1">
    <property type="nucleotide sequence ID" value="NZ_ML660059.1"/>
</dbReference>
<dbReference type="PANTHER" id="PTHR10010">
    <property type="entry name" value="SOLUTE CARRIER FAMILY 34 SODIUM PHOSPHATE , MEMBER 2-RELATED"/>
    <property type="match status" value="1"/>
</dbReference>
<proteinExistence type="predicted"/>
<evidence type="ECO:0000256" key="1">
    <source>
        <dbReference type="ARBA" id="ARBA00004651"/>
    </source>
</evidence>
<evidence type="ECO:0000256" key="8">
    <source>
        <dbReference type="SAM" id="Phobius"/>
    </source>
</evidence>
<dbReference type="InterPro" id="IPR003841">
    <property type="entry name" value="Na/Pi_transpt"/>
</dbReference>
<dbReference type="InterPro" id="IPR026022">
    <property type="entry name" value="PhoU_dom"/>
</dbReference>
<dbReference type="Pfam" id="PF01895">
    <property type="entry name" value="PhoU"/>
    <property type="match status" value="2"/>
</dbReference>
<feature type="compositionally biased region" description="Gly residues" evidence="7">
    <location>
        <begin position="563"/>
        <end position="573"/>
    </location>
</feature>
<gene>
    <name evidence="10" type="ORF">FKG95_21130</name>
</gene>
<dbReference type="Gene3D" id="1.20.58.220">
    <property type="entry name" value="Phosphate transport system protein phou homolog 2, domain 2"/>
    <property type="match status" value="1"/>
</dbReference>
<dbReference type="PANTHER" id="PTHR10010:SF46">
    <property type="entry name" value="SODIUM-DEPENDENT PHOSPHATE TRANSPORT PROTEIN 2B"/>
    <property type="match status" value="1"/>
</dbReference>
<protein>
    <submittedName>
        <fullName evidence="10">Na/Pi cotransporter family protein</fullName>
    </submittedName>
</protein>
<feature type="transmembrane region" description="Helical" evidence="8">
    <location>
        <begin position="217"/>
        <end position="236"/>
    </location>
</feature>
<dbReference type="InterPro" id="IPR038078">
    <property type="entry name" value="PhoU-like_sf"/>
</dbReference>
<dbReference type="EMBL" id="VHSH01000008">
    <property type="protein sequence ID" value="TQV76150.1"/>
    <property type="molecule type" value="Genomic_DNA"/>
</dbReference>
<keyword evidence="5 8" id="KW-0472">Membrane</keyword>
<accession>A0A545TFZ8</accession>
<keyword evidence="4 8" id="KW-1133">Transmembrane helix</keyword>
<name>A0A545TFZ8_9PROT</name>
<sequence>MSGTEVFLTILGGVALLLWGARMIRTGMTRAFGTELRSIVASCTSNRVFAAGAGTLVAGLIQSSTATALIVCSFVGRGALATAPALAVMLGADLGSAAAVVVVASGIAVIWPIFAFLGYVIHVAGAKRSPRIKHIGRILIGFAMLLVALNMVGGASRSLGESEIVGLILNAMASEPFLAVVVGVVLTWMAYSSVAIVLLVSSLAVAGAFPLEALMTIVLGVNLGAALPAITATIAEPVSARRIPLGNLIFRLIGVVACWIALPWLAPELARLVPGPAAQVVAFHVAFNAALCVLSLILIGPVAALTEKILPEPSAELSDSGPRYLDEHLLETPSLALSSATRETLRMGDIIEDMLAKTIRVFREDDKALLSEVEAQEEQIDQLYEAVKLYLMRLSQDELGDDESRRCIEIITFTTNLEHVGDIIDKNLMELAAKKIKGKLSFSDQGLAELADVHSMLMETVRLSLSVFIAPDAQQARLLLARKDQFRKMELEGTEWHLERLRSGMIESIETSSLHLDMLRDFKRINSHLTSVAYPILSRRGELRSSRLVNEEQAETLRERGIDGGAGVAGPKP</sequence>
<dbReference type="SUPFAM" id="SSF109755">
    <property type="entry name" value="PhoU-like"/>
    <property type="match status" value="1"/>
</dbReference>
<evidence type="ECO:0000313" key="11">
    <source>
        <dbReference type="Proteomes" id="UP000315252"/>
    </source>
</evidence>
<evidence type="ECO:0000313" key="10">
    <source>
        <dbReference type="EMBL" id="TQV76150.1"/>
    </source>
</evidence>
<evidence type="ECO:0000256" key="3">
    <source>
        <dbReference type="ARBA" id="ARBA00022692"/>
    </source>
</evidence>
<feature type="domain" description="PhoU" evidence="9">
    <location>
        <begin position="454"/>
        <end position="533"/>
    </location>
</feature>
<feature type="domain" description="PhoU" evidence="9">
    <location>
        <begin position="345"/>
        <end position="424"/>
    </location>
</feature>
<dbReference type="OrthoDB" id="5778511at2"/>
<dbReference type="NCBIfam" id="NF037997">
    <property type="entry name" value="Na_Pi_symport"/>
    <property type="match status" value="1"/>
</dbReference>
<feature type="transmembrane region" description="Helical" evidence="8">
    <location>
        <begin position="278"/>
        <end position="299"/>
    </location>
</feature>
<dbReference type="GO" id="GO:0005886">
    <property type="term" value="C:plasma membrane"/>
    <property type="evidence" value="ECO:0007669"/>
    <property type="project" value="UniProtKB-SubCell"/>
</dbReference>
<dbReference type="AlphaFoldDB" id="A0A545TFZ8"/>
<dbReference type="GO" id="GO:0044341">
    <property type="term" value="P:sodium-dependent phosphate transport"/>
    <property type="evidence" value="ECO:0007669"/>
    <property type="project" value="InterPro"/>
</dbReference>
<feature type="transmembrane region" description="Helical" evidence="8">
    <location>
        <begin position="193"/>
        <end position="211"/>
    </location>
</feature>
<feature type="region of interest" description="Disordered" evidence="7">
    <location>
        <begin position="554"/>
        <end position="573"/>
    </location>
</feature>
<dbReference type="Pfam" id="PF02690">
    <property type="entry name" value="Na_Pi_cotrans"/>
    <property type="match status" value="2"/>
</dbReference>
<feature type="transmembrane region" description="Helical" evidence="8">
    <location>
        <begin position="164"/>
        <end position="186"/>
    </location>
</feature>
<feature type="transmembrane region" description="Helical" evidence="8">
    <location>
        <begin position="248"/>
        <end position="266"/>
    </location>
</feature>
<evidence type="ECO:0000256" key="4">
    <source>
        <dbReference type="ARBA" id="ARBA00022989"/>
    </source>
</evidence>
<dbReference type="Proteomes" id="UP000315252">
    <property type="component" value="Unassembled WGS sequence"/>
</dbReference>
<feature type="transmembrane region" description="Helical" evidence="8">
    <location>
        <begin position="134"/>
        <end position="152"/>
    </location>
</feature>
<keyword evidence="11" id="KW-1185">Reference proteome</keyword>
<evidence type="ECO:0000256" key="2">
    <source>
        <dbReference type="ARBA" id="ARBA00022475"/>
    </source>
</evidence>
<evidence type="ECO:0000256" key="7">
    <source>
        <dbReference type="SAM" id="MobiDB-lite"/>
    </source>
</evidence>
<evidence type="ECO:0000256" key="5">
    <source>
        <dbReference type="ARBA" id="ARBA00023136"/>
    </source>
</evidence>
<dbReference type="GO" id="GO:0005436">
    <property type="term" value="F:sodium:phosphate symporter activity"/>
    <property type="evidence" value="ECO:0007669"/>
    <property type="project" value="InterPro"/>
</dbReference>
<comment type="subcellular location">
    <subcellularLocation>
        <location evidence="1">Cell membrane</location>
        <topology evidence="1">Multi-pass membrane protein</topology>
    </subcellularLocation>
</comment>
<keyword evidence="3 8" id="KW-0812">Transmembrane</keyword>
<feature type="transmembrane region" description="Helical" evidence="8">
    <location>
        <begin position="98"/>
        <end position="122"/>
    </location>
</feature>
<evidence type="ECO:0000259" key="9">
    <source>
        <dbReference type="Pfam" id="PF01895"/>
    </source>
</evidence>
<feature type="transmembrane region" description="Helical" evidence="8">
    <location>
        <begin position="68"/>
        <end position="92"/>
    </location>
</feature>
<evidence type="ECO:0000256" key="6">
    <source>
        <dbReference type="SAM" id="Coils"/>
    </source>
</evidence>
<feature type="transmembrane region" description="Helical" evidence="8">
    <location>
        <begin position="39"/>
        <end position="61"/>
    </location>
</feature>
<comment type="caution">
    <text evidence="10">The sequence shown here is derived from an EMBL/GenBank/DDBJ whole genome shotgun (WGS) entry which is preliminary data.</text>
</comment>
<organism evidence="10 11">
    <name type="scientific">Denitrobaculum tricleocarpae</name>
    <dbReference type="NCBI Taxonomy" id="2591009"/>
    <lineage>
        <taxon>Bacteria</taxon>
        <taxon>Pseudomonadati</taxon>
        <taxon>Pseudomonadota</taxon>
        <taxon>Alphaproteobacteria</taxon>
        <taxon>Rhodospirillales</taxon>
        <taxon>Rhodospirillaceae</taxon>
        <taxon>Denitrobaculum</taxon>
    </lineage>
</organism>
<reference evidence="10 11" key="1">
    <citation type="submission" date="2019-06" db="EMBL/GenBank/DDBJ databases">
        <title>Whole genome sequence for Rhodospirillaceae sp. R148.</title>
        <authorList>
            <person name="Wang G."/>
        </authorList>
    </citation>
    <scope>NUCLEOTIDE SEQUENCE [LARGE SCALE GENOMIC DNA]</scope>
    <source>
        <strain evidence="10 11">R148</strain>
    </source>
</reference>
<feature type="coiled-coil region" evidence="6">
    <location>
        <begin position="366"/>
        <end position="393"/>
    </location>
</feature>
<keyword evidence="2" id="KW-1003">Cell membrane</keyword>
<keyword evidence="6" id="KW-0175">Coiled coil</keyword>